<feature type="transmembrane region" description="Helical" evidence="2">
    <location>
        <begin position="103"/>
        <end position="126"/>
    </location>
</feature>
<gene>
    <name evidence="3" type="ORF">ENM42_02185</name>
</gene>
<feature type="transmembrane region" description="Helical" evidence="2">
    <location>
        <begin position="132"/>
        <end position="152"/>
    </location>
</feature>
<dbReference type="PANTHER" id="PTHR40044">
    <property type="entry name" value="INTEGRAL MEMBRANE PROTEIN-RELATED"/>
    <property type="match status" value="1"/>
</dbReference>
<feature type="region of interest" description="Disordered" evidence="1">
    <location>
        <begin position="1"/>
        <end position="40"/>
    </location>
</feature>
<dbReference type="Pfam" id="PF06177">
    <property type="entry name" value="QueT"/>
    <property type="match status" value="1"/>
</dbReference>
<dbReference type="PANTHER" id="PTHR40044:SF1">
    <property type="entry name" value="INTEGRAL MEMBRANE PROTEIN"/>
    <property type="match status" value="1"/>
</dbReference>
<dbReference type="EMBL" id="DRXS01000120">
    <property type="protein sequence ID" value="HHR40617.1"/>
    <property type="molecule type" value="Genomic_DNA"/>
</dbReference>
<name>A0A7C5Y5C5_CALS0</name>
<reference evidence="3" key="1">
    <citation type="journal article" date="2020" name="mSystems">
        <title>Genome- and Community-Level Interaction Insights into Carbon Utilization and Element Cycling Functions of Hydrothermarchaeota in Hydrothermal Sediment.</title>
        <authorList>
            <person name="Zhou Z."/>
            <person name="Liu Y."/>
            <person name="Xu W."/>
            <person name="Pan J."/>
            <person name="Luo Z.H."/>
            <person name="Li M."/>
        </authorList>
    </citation>
    <scope>NUCLEOTIDE SEQUENCE [LARGE SCALE GENOMIC DNA]</scope>
    <source>
        <strain evidence="3">SpSt-1084</strain>
    </source>
</reference>
<comment type="caution">
    <text evidence="3">The sequence shown here is derived from an EMBL/GenBank/DDBJ whole genome shotgun (WGS) entry which is preliminary data.</text>
</comment>
<sequence>MHRQNSFFHGGWMPSHSSGAIPDRKRQDKRCYQNRRRQDKAKNSIVSTRYKVRIPLIPTPWFLDIMRARDLSAAVVFAGLYAAGVIALPGISFVIIQVRISDALLPMAMVFGLPAVFGITVGTFIANMFSPFGIVDLLGGTLTNLIATYLAWKMARNFAFTGTWFLAAFVQVLIITFIVGTYLYVLLPAEEMAAIAESFAVIGLILHPVVYAWLGLFLGSVVAVLVIGYPLAKAVARYLRVESRYV</sequence>
<feature type="transmembrane region" description="Helical" evidence="2">
    <location>
        <begin position="199"/>
        <end position="232"/>
    </location>
</feature>
<accession>A0A7C5Y5C5</accession>
<evidence type="ECO:0000256" key="2">
    <source>
        <dbReference type="SAM" id="Phobius"/>
    </source>
</evidence>
<keyword evidence="2" id="KW-0812">Transmembrane</keyword>
<protein>
    <submittedName>
        <fullName evidence="3">QueT transporter family protein</fullName>
    </submittedName>
</protein>
<feature type="transmembrane region" description="Helical" evidence="2">
    <location>
        <begin position="71"/>
        <end position="96"/>
    </location>
</feature>
<evidence type="ECO:0000313" key="3">
    <source>
        <dbReference type="EMBL" id="HHR40617.1"/>
    </source>
</evidence>
<proteinExistence type="predicted"/>
<feature type="compositionally biased region" description="Basic and acidic residues" evidence="1">
    <location>
        <begin position="22"/>
        <end position="31"/>
    </location>
</feature>
<keyword evidence="2" id="KW-0472">Membrane</keyword>
<dbReference type="AlphaFoldDB" id="A0A7C5Y5C5"/>
<keyword evidence="2" id="KW-1133">Transmembrane helix</keyword>
<feature type="transmembrane region" description="Helical" evidence="2">
    <location>
        <begin position="164"/>
        <end position="187"/>
    </location>
</feature>
<organism evidence="3">
    <name type="scientific">Caldiarchaeum subterraneum</name>
    <dbReference type="NCBI Taxonomy" id="311458"/>
    <lineage>
        <taxon>Archaea</taxon>
        <taxon>Nitrososphaerota</taxon>
        <taxon>Candidatus Caldarchaeales</taxon>
        <taxon>Candidatus Caldarchaeaceae</taxon>
        <taxon>Candidatus Caldarchaeum</taxon>
    </lineage>
</organism>
<dbReference type="InterPro" id="IPR010387">
    <property type="entry name" value="QueT"/>
</dbReference>
<evidence type="ECO:0000256" key="1">
    <source>
        <dbReference type="SAM" id="MobiDB-lite"/>
    </source>
</evidence>